<keyword evidence="2" id="KW-0732">Signal</keyword>
<sequence length="450" mass="46901">MLYPSYITVAVAAVLSLQYVAAIPLEVKMGDGNAANKQSIKDAMPLVNQKIKNMKAVTDLPDAQAKAHPAVVKAFGANANIPEIRKNVDILHTGKIMVPHTDAAEGVTQGATYPHNGHVVFGSSFYSSDKNTQAGTIIHEASHAKAGTVDHFKTDGTPGHKTDPGVRVGYKDSHMSELNAKHSDQMHHNADAYRVFGDECPNVRRSLYRRAMEESHPVVRSELLRRAAHACAWKPKGKAATAKHAATEHKATTGAQKSLSAKKPLHAKGATSKSSAKGVHTVSSKKSPLSGGAKRLSASKKVAHAGVHTASKGKVAHAGAHAASKGKAAGARTRVTSKKASGGKVAHAASKKAGGKVAHAASKKVAHAGAHAASKKVAHTGSSKRLQTKAKPVHAKAATKAKTVHKAVAKGKPVHKATAAKPAHQTKAKPVAQHKAASKPAPKRVSAKKH</sequence>
<feature type="region of interest" description="Disordered" evidence="1">
    <location>
        <begin position="246"/>
        <end position="295"/>
    </location>
</feature>
<feature type="compositionally biased region" description="Basic residues" evidence="1">
    <location>
        <begin position="386"/>
        <end position="415"/>
    </location>
</feature>
<evidence type="ECO:0000313" key="4">
    <source>
        <dbReference type="Proteomes" id="UP000283269"/>
    </source>
</evidence>
<feature type="signal peptide" evidence="2">
    <location>
        <begin position="1"/>
        <end position="22"/>
    </location>
</feature>
<proteinExistence type="predicted"/>
<dbReference type="InterPro" id="IPR024079">
    <property type="entry name" value="MetalloPept_cat_dom_sf"/>
</dbReference>
<evidence type="ECO:0000256" key="2">
    <source>
        <dbReference type="SAM" id="SignalP"/>
    </source>
</evidence>
<feature type="compositionally biased region" description="Low complexity" evidence="1">
    <location>
        <begin position="310"/>
        <end position="331"/>
    </location>
</feature>
<reference evidence="3 4" key="1">
    <citation type="journal article" date="2018" name="Evol. Lett.">
        <title>Horizontal gene cluster transfer increased hallucinogenic mushroom diversity.</title>
        <authorList>
            <person name="Reynolds H.T."/>
            <person name="Vijayakumar V."/>
            <person name="Gluck-Thaler E."/>
            <person name="Korotkin H.B."/>
            <person name="Matheny P.B."/>
            <person name="Slot J.C."/>
        </authorList>
    </citation>
    <scope>NUCLEOTIDE SEQUENCE [LARGE SCALE GENOMIC DNA]</scope>
    <source>
        <strain evidence="3 4">2631</strain>
    </source>
</reference>
<accession>A0A409WLX6</accession>
<dbReference type="STRING" id="93625.A0A409WLX6"/>
<evidence type="ECO:0008006" key="5">
    <source>
        <dbReference type="Google" id="ProtNLM"/>
    </source>
</evidence>
<dbReference type="AlphaFoldDB" id="A0A409WLX6"/>
<feature type="compositionally biased region" description="Low complexity" evidence="1">
    <location>
        <begin position="338"/>
        <end position="348"/>
    </location>
</feature>
<comment type="caution">
    <text evidence="3">The sequence shown here is derived from an EMBL/GenBank/DDBJ whole genome shotgun (WGS) entry which is preliminary data.</text>
</comment>
<dbReference type="EMBL" id="NHYD01003373">
    <property type="protein sequence ID" value="PPQ79573.1"/>
    <property type="molecule type" value="Genomic_DNA"/>
</dbReference>
<feature type="region of interest" description="Disordered" evidence="1">
    <location>
        <begin position="310"/>
        <end position="450"/>
    </location>
</feature>
<feature type="chain" id="PRO_5019577342" description="Lysine-specific metallo-endopeptidase domain-containing protein" evidence="2">
    <location>
        <begin position="23"/>
        <end position="450"/>
    </location>
</feature>
<organism evidence="3 4">
    <name type="scientific">Psilocybe cyanescens</name>
    <dbReference type="NCBI Taxonomy" id="93625"/>
    <lineage>
        <taxon>Eukaryota</taxon>
        <taxon>Fungi</taxon>
        <taxon>Dikarya</taxon>
        <taxon>Basidiomycota</taxon>
        <taxon>Agaricomycotina</taxon>
        <taxon>Agaricomycetes</taxon>
        <taxon>Agaricomycetidae</taxon>
        <taxon>Agaricales</taxon>
        <taxon>Agaricineae</taxon>
        <taxon>Strophariaceae</taxon>
        <taxon>Psilocybe</taxon>
    </lineage>
</organism>
<dbReference type="SUPFAM" id="SSF55486">
    <property type="entry name" value="Metalloproteases ('zincins'), catalytic domain"/>
    <property type="match status" value="1"/>
</dbReference>
<name>A0A409WLX6_PSICY</name>
<gene>
    <name evidence="3" type="ORF">CVT25_003455</name>
</gene>
<keyword evidence="4" id="KW-1185">Reference proteome</keyword>
<evidence type="ECO:0000256" key="1">
    <source>
        <dbReference type="SAM" id="MobiDB-lite"/>
    </source>
</evidence>
<feature type="compositionally biased region" description="Polar residues" evidence="1">
    <location>
        <begin position="271"/>
        <end position="287"/>
    </location>
</feature>
<evidence type="ECO:0000313" key="3">
    <source>
        <dbReference type="EMBL" id="PPQ79573.1"/>
    </source>
</evidence>
<dbReference type="Proteomes" id="UP000283269">
    <property type="component" value="Unassembled WGS sequence"/>
</dbReference>
<dbReference type="Gene3D" id="3.40.390.10">
    <property type="entry name" value="Collagenase (Catalytic Domain)"/>
    <property type="match status" value="1"/>
</dbReference>
<dbReference type="GO" id="GO:0008237">
    <property type="term" value="F:metallopeptidase activity"/>
    <property type="evidence" value="ECO:0007669"/>
    <property type="project" value="InterPro"/>
</dbReference>
<dbReference type="InParanoid" id="A0A409WLX6"/>
<dbReference type="OrthoDB" id="3067737at2759"/>
<feature type="compositionally biased region" description="Basic residues" evidence="1">
    <location>
        <begin position="441"/>
        <end position="450"/>
    </location>
</feature>
<protein>
    <recommendedName>
        <fullName evidence="5">Lysine-specific metallo-endopeptidase domain-containing protein</fullName>
    </recommendedName>
</protein>